<comment type="subcellular location">
    <subcellularLocation>
        <location evidence="10">Cell outer membrane</location>
        <topology evidence="10">Multi-pass membrane protein</topology>
    </subcellularLocation>
</comment>
<evidence type="ECO:0000256" key="3">
    <source>
        <dbReference type="ARBA" id="ARBA00022452"/>
    </source>
</evidence>
<evidence type="ECO:0000256" key="9">
    <source>
        <dbReference type="ARBA" id="ARBA00023237"/>
    </source>
</evidence>
<evidence type="ECO:0000256" key="2">
    <source>
        <dbReference type="ARBA" id="ARBA00022448"/>
    </source>
</evidence>
<keyword evidence="7 10" id="KW-0626">Porin</keyword>
<evidence type="ECO:0000256" key="6">
    <source>
        <dbReference type="ARBA" id="ARBA00023065"/>
    </source>
</evidence>
<dbReference type="SUPFAM" id="SSF56935">
    <property type="entry name" value="Porins"/>
    <property type="match status" value="1"/>
</dbReference>
<keyword evidence="9 10" id="KW-0998">Cell outer membrane</keyword>
<evidence type="ECO:0000256" key="5">
    <source>
        <dbReference type="ARBA" id="ARBA00022729"/>
    </source>
</evidence>
<dbReference type="InterPro" id="IPR003684">
    <property type="entry name" value="Porin_alphabac"/>
</dbReference>
<reference evidence="11" key="1">
    <citation type="journal article" date="2015" name="Int. J. Syst. Evol. Microbiol.">
        <title>Rhizobium oryzicola sp. nov., potential plant-growth-promoting endophytic bacteria isolated from rice roots.</title>
        <authorList>
            <person name="Zhang X.X."/>
            <person name="Gao J.S."/>
            <person name="Cao Y.H."/>
            <person name="Sheirdil R.A."/>
            <person name="Wang X.C."/>
            <person name="Zhang L."/>
        </authorList>
    </citation>
    <scope>NUCLEOTIDE SEQUENCE</scope>
    <source>
        <strain evidence="11">05753</strain>
    </source>
</reference>
<comment type="similarity">
    <text evidence="1 10">Belongs to the alphaproteobacteria porin family.</text>
</comment>
<feature type="chain" id="PRO_5045005812" description="Porin" evidence="10">
    <location>
        <begin position="23"/>
        <end position="356"/>
    </location>
</feature>
<dbReference type="InterPro" id="IPR053713">
    <property type="entry name" value="Bact_OM_Channel_sf"/>
</dbReference>
<sequence>MNIKSLLLGSAAALAAVSGAQAADAIVAAAPEPVEYVRVCDAFGKGYFYIPGTETCLKISGYVRFQADWSSFNRGPGIKDFDWDARTRGLVTFNAKSDTELGALGSTITIRTWANGDGTQNSLDLDEAFLTLGGFRAGYGYNYWDAGLSGETDDLGSNRINQIGYEYTAGSIKAGLFVDELTKAYSRSAAVFNAGTYGTGGMGDNVSKNVGIEGQISGVFGPVNVALLGGYDIAAEEGAVRLMGTAAIGPGTLGAAVVYSSGVNAYYDKAEWTTAVEYAVKVTDKLTLTPGFQYWWNVNVNAAGDYTNGDAWKAGLTVDYAITSGLTGKVSVQYSESDAAGVADKWEGYFRLQRTF</sequence>
<dbReference type="Pfam" id="PF02530">
    <property type="entry name" value="Porin_2"/>
    <property type="match status" value="1"/>
</dbReference>
<dbReference type="RefSeq" id="WP_302075714.1">
    <property type="nucleotide sequence ID" value="NZ_JAUKWQ010000001.1"/>
</dbReference>
<keyword evidence="4 10" id="KW-0812">Transmembrane</keyword>
<comment type="function">
    <text evidence="10">Forms passive diffusion pores that allow small molecular weight hydrophilic materials across the outer membrane.</text>
</comment>
<keyword evidence="2 10" id="KW-0813">Transport</keyword>
<name>A0ABT8STM3_9HYPH</name>
<evidence type="ECO:0000313" key="12">
    <source>
        <dbReference type="Proteomes" id="UP001169006"/>
    </source>
</evidence>
<keyword evidence="5 10" id="KW-0732">Signal</keyword>
<gene>
    <name evidence="11" type="ORF">Q2T52_05840</name>
</gene>
<keyword evidence="12" id="KW-1185">Reference proteome</keyword>
<reference evidence="11" key="2">
    <citation type="submission" date="2023-07" db="EMBL/GenBank/DDBJ databases">
        <authorList>
            <person name="Sun H."/>
        </authorList>
    </citation>
    <scope>NUCLEOTIDE SEQUENCE</scope>
    <source>
        <strain evidence="11">05753</strain>
    </source>
</reference>
<keyword evidence="3 10" id="KW-1134">Transmembrane beta strand</keyword>
<keyword evidence="6 10" id="KW-0406">Ion transport</keyword>
<keyword evidence="8 10" id="KW-0472">Membrane</keyword>
<accession>A0ABT8STM3</accession>
<evidence type="ECO:0000256" key="1">
    <source>
        <dbReference type="ARBA" id="ARBA00009521"/>
    </source>
</evidence>
<feature type="signal peptide" evidence="10">
    <location>
        <begin position="1"/>
        <end position="22"/>
    </location>
</feature>
<proteinExistence type="inferred from homology"/>
<evidence type="ECO:0000256" key="10">
    <source>
        <dbReference type="RuleBase" id="RU364005"/>
    </source>
</evidence>
<comment type="domain">
    <text evidence="10">Consists of 16-stranded beta-barrel sheets, with large surface-exposed loops, that form a transmembrane pore at the center of each barrel. The pore is partially ocluded by a peptide loop that folds into the pore lumen.</text>
</comment>
<dbReference type="Gene3D" id="2.40.160.40">
    <property type="entry name" value="monomeric porin ompg"/>
    <property type="match status" value="1"/>
</dbReference>
<protein>
    <recommendedName>
        <fullName evidence="10">Porin</fullName>
    </recommendedName>
</protein>
<dbReference type="Proteomes" id="UP001169006">
    <property type="component" value="Unassembled WGS sequence"/>
</dbReference>
<dbReference type="EMBL" id="JAUKWQ010000001">
    <property type="protein sequence ID" value="MDO1581615.1"/>
    <property type="molecule type" value="Genomic_DNA"/>
</dbReference>
<comment type="caution">
    <text evidence="11">The sequence shown here is derived from an EMBL/GenBank/DDBJ whole genome shotgun (WGS) entry which is preliminary data.</text>
</comment>
<evidence type="ECO:0000256" key="7">
    <source>
        <dbReference type="ARBA" id="ARBA00023114"/>
    </source>
</evidence>
<evidence type="ECO:0000256" key="8">
    <source>
        <dbReference type="ARBA" id="ARBA00023136"/>
    </source>
</evidence>
<organism evidence="11 12">
    <name type="scientific">Rhizobium oryzicola</name>
    <dbReference type="NCBI Taxonomy" id="1232668"/>
    <lineage>
        <taxon>Bacteria</taxon>
        <taxon>Pseudomonadati</taxon>
        <taxon>Pseudomonadota</taxon>
        <taxon>Alphaproteobacteria</taxon>
        <taxon>Hyphomicrobiales</taxon>
        <taxon>Rhizobiaceae</taxon>
        <taxon>Rhizobium/Agrobacterium group</taxon>
        <taxon>Rhizobium</taxon>
    </lineage>
</organism>
<evidence type="ECO:0000313" key="11">
    <source>
        <dbReference type="EMBL" id="MDO1581615.1"/>
    </source>
</evidence>
<evidence type="ECO:0000256" key="4">
    <source>
        <dbReference type="ARBA" id="ARBA00022692"/>
    </source>
</evidence>